<evidence type="ECO:0000256" key="1">
    <source>
        <dbReference type="SAM" id="MobiDB-lite"/>
    </source>
</evidence>
<feature type="compositionally biased region" description="Basic residues" evidence="1">
    <location>
        <begin position="120"/>
        <end position="137"/>
    </location>
</feature>
<feature type="region of interest" description="Disordered" evidence="1">
    <location>
        <begin position="92"/>
        <end position="137"/>
    </location>
</feature>
<dbReference type="OrthoDB" id="1418274at2759"/>
<keyword evidence="2" id="KW-1185">Reference proteome</keyword>
<dbReference type="Pfam" id="PF14223">
    <property type="entry name" value="Retrotran_gag_2"/>
    <property type="match status" value="1"/>
</dbReference>
<proteinExistence type="predicted"/>
<organism evidence="2 3">
    <name type="scientific">Nicotiana sylvestris</name>
    <name type="common">Wood tobacco</name>
    <name type="synonym">South American tobacco</name>
    <dbReference type="NCBI Taxonomy" id="4096"/>
    <lineage>
        <taxon>Eukaryota</taxon>
        <taxon>Viridiplantae</taxon>
        <taxon>Streptophyta</taxon>
        <taxon>Embryophyta</taxon>
        <taxon>Tracheophyta</taxon>
        <taxon>Spermatophyta</taxon>
        <taxon>Magnoliopsida</taxon>
        <taxon>eudicotyledons</taxon>
        <taxon>Gunneridae</taxon>
        <taxon>Pentapetalae</taxon>
        <taxon>asterids</taxon>
        <taxon>lamiids</taxon>
        <taxon>Solanales</taxon>
        <taxon>Solanaceae</taxon>
        <taxon>Nicotianoideae</taxon>
        <taxon>Nicotianeae</taxon>
        <taxon>Nicotiana</taxon>
    </lineage>
</organism>
<reference evidence="2" key="1">
    <citation type="journal article" date="2013" name="Genome Biol.">
        <title>Reference genomes and transcriptomes of Nicotiana sylvestris and Nicotiana tomentosiformis.</title>
        <authorList>
            <person name="Sierro N."/>
            <person name="Battey J.N."/>
            <person name="Ouadi S."/>
            <person name="Bovet L."/>
            <person name="Goepfert S."/>
            <person name="Bakaher N."/>
            <person name="Peitsch M.C."/>
            <person name="Ivanov N.V."/>
        </authorList>
    </citation>
    <scope>NUCLEOTIDE SEQUENCE [LARGE SCALE GENOMIC DNA]</scope>
</reference>
<dbReference type="STRING" id="4096.A0A1U7WK95"/>
<evidence type="ECO:0000313" key="2">
    <source>
        <dbReference type="Proteomes" id="UP000189701"/>
    </source>
</evidence>
<name>A0A1U7WK95_NICSY</name>
<reference evidence="3" key="2">
    <citation type="submission" date="2025-08" db="UniProtKB">
        <authorList>
            <consortium name="RefSeq"/>
        </authorList>
    </citation>
    <scope>IDENTIFICATION</scope>
    <source>
        <tissue evidence="3">Leaf</tissue>
    </source>
</reference>
<dbReference type="AlphaFoldDB" id="A0A1U7WK95"/>
<protein>
    <submittedName>
        <fullName evidence="3">Uncharacterized protein LOC104229433</fullName>
    </submittedName>
</protein>
<dbReference type="PANTHER" id="PTHR34676">
    <property type="entry name" value="DUF4219 DOMAIN-CONTAINING PROTEIN-RELATED"/>
    <property type="match status" value="1"/>
</dbReference>
<dbReference type="PANTHER" id="PTHR34676:SF28">
    <property type="entry name" value="ZINC FINGER, CCHC-TYPE, RIBONUCLEASE H-LIKE DOMAIN, GAG-PRE-INTEGRASE DOMAIN PROTEIN-RELATED"/>
    <property type="match status" value="1"/>
</dbReference>
<feature type="compositionally biased region" description="Acidic residues" evidence="1">
    <location>
        <begin position="104"/>
        <end position="113"/>
    </location>
</feature>
<evidence type="ECO:0000313" key="3">
    <source>
        <dbReference type="RefSeq" id="XP_009780387.1"/>
    </source>
</evidence>
<accession>A0A1U7WK95</accession>
<dbReference type="RefSeq" id="XP_009780387.1">
    <property type="nucleotide sequence ID" value="XM_009782085.1"/>
</dbReference>
<gene>
    <name evidence="3" type="primary">LOC104229433</name>
</gene>
<dbReference type="Proteomes" id="UP000189701">
    <property type="component" value="Unplaced"/>
</dbReference>
<sequence length="137" mass="16081">MKVYVQSIDYRAWLVIQNGPRPIPKNSVGKKLVKRESMFDYTKEQLDIMQTNARAINMLYCAISEEEYKRISTCKTAKDIWDRLENIHGDANKVKEIESTSTLEESENGEDREDLAVIPRMRKRKSRKKQNRKSQSI</sequence>